<dbReference type="InterPro" id="IPR037062">
    <property type="entry name" value="Malic_N_dom_sf"/>
</dbReference>
<dbReference type="Pfam" id="PF00390">
    <property type="entry name" value="malic"/>
    <property type="match status" value="1"/>
</dbReference>
<reference evidence="4" key="1">
    <citation type="journal article" date="2022" name="Int. J. Mol. Sci.">
        <title>Draft Genome of Tanacetum Coccineum: Genomic Comparison of Closely Related Tanacetum-Family Plants.</title>
        <authorList>
            <person name="Yamashiro T."/>
            <person name="Shiraishi A."/>
            <person name="Nakayama K."/>
            <person name="Satake H."/>
        </authorList>
    </citation>
    <scope>NUCLEOTIDE SEQUENCE</scope>
</reference>
<dbReference type="PANTHER" id="PTHR42648">
    <property type="entry name" value="TRANSPOSASE, PUTATIVE-RELATED"/>
    <property type="match status" value="1"/>
</dbReference>
<dbReference type="PROSITE" id="PS50994">
    <property type="entry name" value="INTEGRASE"/>
    <property type="match status" value="1"/>
</dbReference>
<evidence type="ECO:0000256" key="2">
    <source>
        <dbReference type="ARBA" id="ARBA00022801"/>
    </source>
</evidence>
<dbReference type="InterPro" id="IPR001584">
    <property type="entry name" value="Integrase_cat-core"/>
</dbReference>
<dbReference type="Pfam" id="PF07727">
    <property type="entry name" value="RVT_2"/>
    <property type="match status" value="1"/>
</dbReference>
<keyword evidence="1" id="KW-0479">Metal-binding</keyword>
<dbReference type="PANTHER" id="PTHR42648:SF27">
    <property type="entry name" value="RNA-DIRECTED DNA POLYMERASE"/>
    <property type="match status" value="1"/>
</dbReference>
<keyword evidence="2" id="KW-0378">Hydrolase</keyword>
<dbReference type="Gene3D" id="3.40.50.300">
    <property type="entry name" value="P-loop containing nucleotide triphosphate hydrolases"/>
    <property type="match status" value="2"/>
</dbReference>
<accession>A0ABQ5HTC1</accession>
<comment type="caution">
    <text evidence="4">The sequence shown here is derived from an EMBL/GenBank/DDBJ whole genome shotgun (WGS) entry which is preliminary data.</text>
</comment>
<dbReference type="Proteomes" id="UP001151760">
    <property type="component" value="Unassembled WGS sequence"/>
</dbReference>
<evidence type="ECO:0000313" key="4">
    <source>
        <dbReference type="EMBL" id="GJT90522.1"/>
    </source>
</evidence>
<dbReference type="Gene3D" id="1.10.8.60">
    <property type="match status" value="1"/>
</dbReference>
<proteinExistence type="predicted"/>
<dbReference type="EMBL" id="BQNB010019929">
    <property type="protein sequence ID" value="GJT90522.1"/>
    <property type="molecule type" value="Genomic_DNA"/>
</dbReference>
<gene>
    <name evidence="4" type="ORF">Tco_1079367</name>
</gene>
<reference evidence="4" key="2">
    <citation type="submission" date="2022-01" db="EMBL/GenBank/DDBJ databases">
        <authorList>
            <person name="Yamashiro T."/>
            <person name="Shiraishi A."/>
            <person name="Satake H."/>
            <person name="Nakayama K."/>
        </authorList>
    </citation>
    <scope>NUCLEOTIDE SEQUENCE</scope>
</reference>
<dbReference type="InterPro" id="IPR027417">
    <property type="entry name" value="P-loop_NTPase"/>
</dbReference>
<dbReference type="SUPFAM" id="SSF52540">
    <property type="entry name" value="P-loop containing nucleoside triphosphate hydrolases"/>
    <property type="match status" value="2"/>
</dbReference>
<dbReference type="InterPro" id="IPR012301">
    <property type="entry name" value="Malic_N_dom"/>
</dbReference>
<evidence type="ECO:0000259" key="3">
    <source>
        <dbReference type="PROSITE" id="PS50994"/>
    </source>
</evidence>
<dbReference type="InterPro" id="IPR036397">
    <property type="entry name" value="RNaseH_sf"/>
</dbReference>
<sequence>MIVSLFSKARVSSPPNIYVEAIEVITITGVSQILDQMESCENDEAAIVVIGTAENIKTLVKDIKDGFDMLVHLGKPDMVSRTKMVDGLMKDYVLLEDRDKICNYIASGTSGMVWKNIKAICNECCAHVIEERETAIGVCSWVTFEDVTKNLKDTKYGISVLEEKDATGKEDGTIVALDDVIDMGRRLDAFTKSVKVGGAGKKPIIVSRLIKIIIEYWMVNLKWDLKQISIEKWTIKLIDGVGKSATRSLKNTTNAFQKYRSIFKHHQGLCISLREKGNVLDVLKNLPQRNMQVIVVTDAEHTLLTLIENMENNASTTLNNNKLHILKRLQGSVEYDRMNVKVPSRILIHGPNRTGKSSLVHAFPREAKLPFFTVQGIEVITSTGVSHILYQMESCENDGAAFVVIGMANNVKTLVKDIKDGFDMLVHLGKPDMVTSGMVWKNIKAICNECCAHVIEERETAIGVCSWVTFEDVTKTLKDTKYRISMLDEKDATGKDDGTIVGIYNIGMPGTLEEELSSVLAKLLIEGRKEKKASRAGDGSGSREVGNEAGALSLYVGNGQREAVEAIGNFDLSLPSGLVIVLNNCLERWQKTCTHIKCKGPKGPYLDLYTPYVCGPFKITSRQGAATFVTFTDDFSRYGYVYLLKHKHEVFETFKVFQKEVENQLSKTIKSLCSDRGGEYMSQEFLDHLKDHGIIAHRTPPYTPQHNGCVRRSISLSSIGYPKETIGYSFYYPPENKVPVARNAKFLENSLINQEASGSSPRTRRPTDRMCLYIDAEEHELGDLGKSANYKTVLLDPESDKWLNAMNVEMQSMKDNELQIDVKTAFLNGYLSEEVYMVKPEGFVNPKYPKRVCKLKRSIYGLKQASRQWNKRFDDEKRTFVSSSKYADDLKVSDWICVRFEWSAVDWKSCQAKAIFATSRQKLSILLPLMLLRKSYGLGIRKVHTDDNLVIPFTLASAFPKHSGNLQEYWNASSL</sequence>
<feature type="domain" description="Integrase catalytic" evidence="3">
    <location>
        <begin position="600"/>
        <end position="769"/>
    </location>
</feature>
<organism evidence="4 5">
    <name type="scientific">Tanacetum coccineum</name>
    <dbReference type="NCBI Taxonomy" id="301880"/>
    <lineage>
        <taxon>Eukaryota</taxon>
        <taxon>Viridiplantae</taxon>
        <taxon>Streptophyta</taxon>
        <taxon>Embryophyta</taxon>
        <taxon>Tracheophyta</taxon>
        <taxon>Spermatophyta</taxon>
        <taxon>Magnoliopsida</taxon>
        <taxon>eudicotyledons</taxon>
        <taxon>Gunneridae</taxon>
        <taxon>Pentapetalae</taxon>
        <taxon>asterids</taxon>
        <taxon>campanulids</taxon>
        <taxon>Asterales</taxon>
        <taxon>Asteraceae</taxon>
        <taxon>Asteroideae</taxon>
        <taxon>Anthemideae</taxon>
        <taxon>Anthemidinae</taxon>
        <taxon>Tanacetum</taxon>
    </lineage>
</organism>
<protein>
    <submittedName>
        <fullName evidence="4">Retrotransposon protein, putative, ty1-copia subclass</fullName>
    </submittedName>
</protein>
<evidence type="ECO:0000256" key="1">
    <source>
        <dbReference type="ARBA" id="ARBA00022723"/>
    </source>
</evidence>
<keyword evidence="5" id="KW-1185">Reference proteome</keyword>
<dbReference type="InterPro" id="IPR012337">
    <property type="entry name" value="RNaseH-like_sf"/>
</dbReference>
<dbReference type="InterPro" id="IPR013103">
    <property type="entry name" value="RVT_2"/>
</dbReference>
<dbReference type="InterPro" id="IPR039537">
    <property type="entry name" value="Retrotran_Ty1/copia-like"/>
</dbReference>
<name>A0ABQ5HTC1_9ASTR</name>
<dbReference type="Pfam" id="PF00665">
    <property type="entry name" value="rve"/>
    <property type="match status" value="1"/>
</dbReference>
<dbReference type="Gene3D" id="3.40.50.10380">
    <property type="entry name" value="Malic enzyme, N-terminal domain"/>
    <property type="match status" value="1"/>
</dbReference>
<evidence type="ECO:0000313" key="5">
    <source>
        <dbReference type="Proteomes" id="UP001151760"/>
    </source>
</evidence>
<dbReference type="SUPFAM" id="SSF53223">
    <property type="entry name" value="Aminoacid dehydrogenase-like, N-terminal domain"/>
    <property type="match status" value="1"/>
</dbReference>
<dbReference type="SUPFAM" id="SSF53098">
    <property type="entry name" value="Ribonuclease H-like"/>
    <property type="match status" value="1"/>
</dbReference>
<dbReference type="Gene3D" id="3.30.420.10">
    <property type="entry name" value="Ribonuclease H-like superfamily/Ribonuclease H"/>
    <property type="match status" value="1"/>
</dbReference>
<dbReference type="InterPro" id="IPR046346">
    <property type="entry name" value="Aminoacid_DH-like_N_sf"/>
</dbReference>